<evidence type="ECO:0000256" key="1">
    <source>
        <dbReference type="SAM" id="Phobius"/>
    </source>
</evidence>
<dbReference type="EMBL" id="LT554937">
    <property type="protein sequence ID" value="SAM08961.1"/>
    <property type="molecule type" value="Genomic_DNA"/>
</dbReference>
<accession>A0A163MUZ6</accession>
<evidence type="ECO:0000259" key="2">
    <source>
        <dbReference type="Pfam" id="PF16787"/>
    </source>
</evidence>
<dbReference type="InterPro" id="IPR031872">
    <property type="entry name" value="NDC10_II"/>
</dbReference>
<dbReference type="InterPro" id="IPR038279">
    <property type="entry name" value="Ndc10_dom2_sf"/>
</dbReference>
<dbReference type="OrthoDB" id="2205501at2759"/>
<proteinExistence type="predicted"/>
<keyword evidence="1" id="KW-1133">Transmembrane helix</keyword>
<dbReference type="Proteomes" id="UP000078561">
    <property type="component" value="Unassembled WGS sequence"/>
</dbReference>
<organism evidence="3">
    <name type="scientific">Absidia glauca</name>
    <name type="common">Pin mould</name>
    <dbReference type="NCBI Taxonomy" id="4829"/>
    <lineage>
        <taxon>Eukaryota</taxon>
        <taxon>Fungi</taxon>
        <taxon>Fungi incertae sedis</taxon>
        <taxon>Mucoromycota</taxon>
        <taxon>Mucoromycotina</taxon>
        <taxon>Mucoromycetes</taxon>
        <taxon>Mucorales</taxon>
        <taxon>Cunninghamellaceae</taxon>
        <taxon>Absidia</taxon>
    </lineage>
</organism>
<dbReference type="AlphaFoldDB" id="A0A163MUZ6"/>
<reference evidence="3" key="1">
    <citation type="submission" date="2016-04" db="EMBL/GenBank/DDBJ databases">
        <authorList>
            <person name="Evans L.H."/>
            <person name="Alamgir A."/>
            <person name="Owens N."/>
            <person name="Weber N.D."/>
            <person name="Virtaneva K."/>
            <person name="Barbian K."/>
            <person name="Babar A."/>
            <person name="Rosenke K."/>
        </authorList>
    </citation>
    <scope>NUCLEOTIDE SEQUENCE [LARGE SCALE GENOMIC DNA]</scope>
    <source>
        <strain evidence="3">CBS 101.48</strain>
    </source>
</reference>
<feature type="transmembrane region" description="Helical" evidence="1">
    <location>
        <begin position="222"/>
        <end position="247"/>
    </location>
</feature>
<name>A0A163MUZ6_ABSGL</name>
<dbReference type="Gene3D" id="1.10.443.20">
    <property type="entry name" value="Centromere DNA-binding protein complex CBF3 subunit, domain 2"/>
    <property type="match status" value="1"/>
</dbReference>
<dbReference type="Pfam" id="PF16787">
    <property type="entry name" value="NDC10_II"/>
    <property type="match status" value="1"/>
</dbReference>
<sequence>MTPGKEGVVLQTEPPGQNQSAYLEFCGRFSESLTSAPGILGSQFEIKIKPPRQAQEWSYSSHWESIGKALSSPGIRSYKETHVNCGSSARMAGIVCANEDQIRCQSRWNNTRMNDVYLTSLPREMMQSMEGFPINVRSFYLARTALDPPISLCKKLFPAIDEWHDRLAAKKLSPDDPILPITAVNAFAQVIMMLRNMILPTHSSNNVCLYTLYFKPRLAIRFFFLPVLYFAPSSLRHYFFASIVILLTPLLQTNERTSERLNEQSNDRTVTLLFSRQVHLLLTITNFLPFASFLFLLTLDRLRQ</sequence>
<dbReference type="InParanoid" id="A0A163MUZ6"/>
<gene>
    <name evidence="3" type="primary">ABSGL_14627.1 scaffold 14663</name>
</gene>
<protein>
    <recommendedName>
        <fullName evidence="2">Ndc10 domain-containing protein</fullName>
    </recommendedName>
</protein>
<evidence type="ECO:0000313" key="3">
    <source>
        <dbReference type="EMBL" id="SAM08961.1"/>
    </source>
</evidence>
<evidence type="ECO:0000313" key="4">
    <source>
        <dbReference type="Proteomes" id="UP000078561"/>
    </source>
</evidence>
<keyword evidence="4" id="KW-1185">Reference proteome</keyword>
<feature type="transmembrane region" description="Helical" evidence="1">
    <location>
        <begin position="278"/>
        <end position="299"/>
    </location>
</feature>
<keyword evidence="1" id="KW-0812">Transmembrane</keyword>
<keyword evidence="1" id="KW-0472">Membrane</keyword>
<feature type="domain" description="Ndc10" evidence="2">
    <location>
        <begin position="58"/>
        <end position="199"/>
    </location>
</feature>
<dbReference type="GO" id="GO:0003677">
    <property type="term" value="F:DNA binding"/>
    <property type="evidence" value="ECO:0007669"/>
    <property type="project" value="InterPro"/>
</dbReference>